<dbReference type="Gene3D" id="3.30.160.60">
    <property type="entry name" value="Classic Zinc Finger"/>
    <property type="match status" value="2"/>
</dbReference>
<gene>
    <name evidence="7" type="ORF">MCOR_30896</name>
</gene>
<dbReference type="InterPro" id="IPR000315">
    <property type="entry name" value="Znf_B-box"/>
</dbReference>
<dbReference type="GO" id="GO:0005654">
    <property type="term" value="C:nucleoplasm"/>
    <property type="evidence" value="ECO:0007669"/>
    <property type="project" value="TreeGrafter"/>
</dbReference>
<proteinExistence type="predicted"/>
<keyword evidence="7" id="KW-0012">Acyltransferase</keyword>
<dbReference type="InterPro" id="IPR018957">
    <property type="entry name" value="Znf_C3HC4_RING-type"/>
</dbReference>
<evidence type="ECO:0000259" key="6">
    <source>
        <dbReference type="PROSITE" id="PS50119"/>
    </source>
</evidence>
<evidence type="ECO:0000313" key="8">
    <source>
        <dbReference type="Proteomes" id="UP000507470"/>
    </source>
</evidence>
<keyword evidence="3" id="KW-0862">Zinc</keyword>
<keyword evidence="1" id="KW-0479">Metal-binding</keyword>
<dbReference type="GO" id="GO:0008270">
    <property type="term" value="F:zinc ion binding"/>
    <property type="evidence" value="ECO:0007669"/>
    <property type="project" value="UniProtKB-KW"/>
</dbReference>
<evidence type="ECO:0000256" key="1">
    <source>
        <dbReference type="ARBA" id="ARBA00022723"/>
    </source>
</evidence>
<name>A0A6J8CIP2_MYTCO</name>
<dbReference type="SUPFAM" id="SSF57845">
    <property type="entry name" value="B-box zinc-binding domain"/>
    <property type="match status" value="2"/>
</dbReference>
<keyword evidence="8" id="KW-1185">Reference proteome</keyword>
<dbReference type="InterPro" id="IPR017907">
    <property type="entry name" value="Znf_RING_CS"/>
</dbReference>
<dbReference type="PANTHER" id="PTHR25462">
    <property type="entry name" value="BONUS, ISOFORM C-RELATED"/>
    <property type="match status" value="1"/>
</dbReference>
<feature type="domain" description="B box-type" evidence="6">
    <location>
        <begin position="124"/>
        <end position="171"/>
    </location>
</feature>
<dbReference type="GO" id="GO:0061630">
    <property type="term" value="F:ubiquitin protein ligase activity"/>
    <property type="evidence" value="ECO:0007669"/>
    <property type="project" value="UniProtKB-EC"/>
</dbReference>
<dbReference type="Proteomes" id="UP000507470">
    <property type="component" value="Unassembled WGS sequence"/>
</dbReference>
<dbReference type="Gene3D" id="3.30.40.10">
    <property type="entry name" value="Zinc/RING finger domain, C3HC4 (zinc finger)"/>
    <property type="match status" value="2"/>
</dbReference>
<dbReference type="PANTHER" id="PTHR25462:SF305">
    <property type="entry name" value="RING-TYPE DOMAIN-CONTAINING PROTEIN"/>
    <property type="match status" value="1"/>
</dbReference>
<dbReference type="OrthoDB" id="6105938at2759"/>
<protein>
    <submittedName>
        <fullName evidence="7">TRIM56</fullName>
        <ecNumber evidence="7">2.3.2.27</ecNumber>
    </submittedName>
</protein>
<dbReference type="Pfam" id="PF00643">
    <property type="entry name" value="zf-B_box"/>
    <property type="match status" value="2"/>
</dbReference>
<keyword evidence="2 4" id="KW-0863">Zinc-finger</keyword>
<dbReference type="SMART" id="SM00184">
    <property type="entry name" value="RING"/>
    <property type="match status" value="2"/>
</dbReference>
<dbReference type="PROSITE" id="PS00518">
    <property type="entry name" value="ZF_RING_1"/>
    <property type="match status" value="2"/>
</dbReference>
<dbReference type="Pfam" id="PF00097">
    <property type="entry name" value="zf-C3HC4"/>
    <property type="match status" value="2"/>
</dbReference>
<dbReference type="PROSITE" id="PS50089">
    <property type="entry name" value="ZF_RING_2"/>
    <property type="match status" value="2"/>
</dbReference>
<dbReference type="AlphaFoldDB" id="A0A6J8CIP2"/>
<dbReference type="InterPro" id="IPR047153">
    <property type="entry name" value="TRIM45/56/19-like"/>
</dbReference>
<dbReference type="EC" id="2.3.2.27" evidence="7"/>
<dbReference type="SMART" id="SM00336">
    <property type="entry name" value="BBOX"/>
    <property type="match status" value="4"/>
</dbReference>
<dbReference type="InterPro" id="IPR001841">
    <property type="entry name" value="Znf_RING"/>
</dbReference>
<dbReference type="PROSITE" id="PS50119">
    <property type="entry name" value="ZF_BBOX"/>
    <property type="match status" value="1"/>
</dbReference>
<dbReference type="CDD" id="cd19757">
    <property type="entry name" value="Bbox1"/>
    <property type="match status" value="1"/>
</dbReference>
<feature type="domain" description="RING-type" evidence="5">
    <location>
        <begin position="460"/>
        <end position="508"/>
    </location>
</feature>
<reference evidence="7 8" key="1">
    <citation type="submission" date="2020-06" db="EMBL/GenBank/DDBJ databases">
        <authorList>
            <person name="Li R."/>
            <person name="Bekaert M."/>
        </authorList>
    </citation>
    <scope>NUCLEOTIDE SEQUENCE [LARGE SCALE GENOMIC DNA]</scope>
    <source>
        <strain evidence="8">wild</strain>
    </source>
</reference>
<evidence type="ECO:0000256" key="3">
    <source>
        <dbReference type="ARBA" id="ARBA00022833"/>
    </source>
</evidence>
<evidence type="ECO:0000256" key="2">
    <source>
        <dbReference type="ARBA" id="ARBA00022771"/>
    </source>
</evidence>
<accession>A0A6J8CIP2</accession>
<evidence type="ECO:0000256" key="4">
    <source>
        <dbReference type="PROSITE-ProRule" id="PRU00024"/>
    </source>
</evidence>
<dbReference type="InterPro" id="IPR013083">
    <property type="entry name" value="Znf_RING/FYVE/PHD"/>
</dbReference>
<feature type="domain" description="RING-type" evidence="5">
    <location>
        <begin position="43"/>
        <end position="91"/>
    </location>
</feature>
<sequence>MKTSRLRGMPNDGYLTRPYRIRGAYLITYEEVVYLNECDVFTCPICLETLKSPKSLPCLHKFCEICIGEFILSTERRTGHKLSSYPCPVCRSVVTPTNPENETSQWVSSLPHSSQMGQSESTKQECNMCKRQNNLNIAQHWCRDCVEAFCEECLRLHNIMKFSADHKVVKIEEIKMCASGSKSDLCLISDSCPIHKSKILEAFCFDHQKLCCVLCLTLQHRKCENVHAIDEIQYLNKSSILSSLESELIEIKNKVDELKETRWLHKEKLDVFTEMELNARKHVVCLKEKLDSLLDVFIKKLNSTRDEQRLSSEEKMEVVDKLSSYIEQLQNVSKTVKEHCTLSQTFIFFEKSKTELKSVVREARDVINVKAVNNAEFIFSKTLNQVSSVDSLGEIEFSRSNSIDSDEFTRLLYPSKVFYWTKIGLHFVITTFRLTIIRRGAYLITYEEVVYLNECDVFTCPICLETLKSPKSLPCLHKFCEICIGEFILSTERRTGHKLSSYPCPVCRSVVTPTNPENETSQWVSSLPHSSQMGQSESTKQECNMCKRQNNLNIAQHWCRDCVEAFYEECLRLHNLMKFSADHKVVKIEEIKMCASGSKSDLCLISDSCPIHKSKILEAFCFDHQKLCCVLCLTLQHRKCENVHAIDEIQYLNKSSILSSLESELIEMKNKVDELKETRWLHKEKLDVDYTEMELNARKHVVCLKEKLDSLLDVFIKKLNSTRDEERLSSEEKMEVVDKLSSYIEQLQNVSKTVKKHCTLSQTFIFFEKSKTKLKSVVREARDVINVKAVNNADFIFSKTLDQVSSVDSLGEIEFSRSNSIDSDEFTRLLYPSKSVLLEKSTLPLCYHNISINHSKTVNLKGFTIYGCVFASETIVVLGGSETYMGVLKGKIKALDISNGTISSEYFIEETVKRLAYEFESSSLFVSCYGSKLLCLKFVKDFSSQVNLERITESVGVNKVGIEKFKEDVILETCFKTDTVCTSLNGLEIDCKNKRLLYTSSDFGVVCSSLEGHTIFSYKDKNMKSYCLAIFSQGDILIGDNSGSVHVLSKDGKQRRTVIKKCKKVVPVWDICLNKSNTSSVICGPDYIEIYDIVPTR</sequence>
<evidence type="ECO:0000259" key="5">
    <source>
        <dbReference type="PROSITE" id="PS50089"/>
    </source>
</evidence>
<keyword evidence="7" id="KW-0808">Transferase</keyword>
<dbReference type="SUPFAM" id="SSF57850">
    <property type="entry name" value="RING/U-box"/>
    <property type="match status" value="2"/>
</dbReference>
<dbReference type="SUPFAM" id="SSF101898">
    <property type="entry name" value="NHL repeat"/>
    <property type="match status" value="1"/>
</dbReference>
<organism evidence="7 8">
    <name type="scientific">Mytilus coruscus</name>
    <name type="common">Sea mussel</name>
    <dbReference type="NCBI Taxonomy" id="42192"/>
    <lineage>
        <taxon>Eukaryota</taxon>
        <taxon>Metazoa</taxon>
        <taxon>Spiralia</taxon>
        <taxon>Lophotrochozoa</taxon>
        <taxon>Mollusca</taxon>
        <taxon>Bivalvia</taxon>
        <taxon>Autobranchia</taxon>
        <taxon>Pteriomorphia</taxon>
        <taxon>Mytilida</taxon>
        <taxon>Mytiloidea</taxon>
        <taxon>Mytilidae</taxon>
        <taxon>Mytilinae</taxon>
        <taxon>Mytilus</taxon>
    </lineage>
</organism>
<evidence type="ECO:0000313" key="7">
    <source>
        <dbReference type="EMBL" id="CAC5396323.1"/>
    </source>
</evidence>
<dbReference type="EMBL" id="CACVKT020005608">
    <property type="protein sequence ID" value="CAC5396323.1"/>
    <property type="molecule type" value="Genomic_DNA"/>
</dbReference>